<dbReference type="AlphaFoldDB" id="A0A7X6GZ17"/>
<dbReference type="InterPro" id="IPR000835">
    <property type="entry name" value="HTH_MarR-typ"/>
</dbReference>
<dbReference type="SMART" id="SM00347">
    <property type="entry name" value="HTH_MARR"/>
    <property type="match status" value="1"/>
</dbReference>
<dbReference type="InterPro" id="IPR039422">
    <property type="entry name" value="MarR/SlyA-like"/>
</dbReference>
<comment type="subcellular location">
    <subcellularLocation>
        <location evidence="1">Cytoplasm</location>
    </subcellularLocation>
</comment>
<evidence type="ECO:0000256" key="3">
    <source>
        <dbReference type="ARBA" id="ARBA00023015"/>
    </source>
</evidence>
<keyword evidence="5" id="KW-0804">Transcription</keyword>
<sequence length="143" mass="15592">MTLAPEDMLCFALYSATQAMQQVYRPLLEPLGLTYPQYLVLTALWAEGAPMTVGGIGQRIGLDSSTLTPLLKRMEAAGLVQRRRNPDDERQVRVILTPEGAALKARAAHVPACVLERTGLNAADVARLRDAVNALSRQLRAQP</sequence>
<dbReference type="PROSITE" id="PS50995">
    <property type="entry name" value="HTH_MARR_2"/>
    <property type="match status" value="1"/>
</dbReference>
<reference evidence="7 8" key="1">
    <citation type="submission" date="2020-04" db="EMBL/GenBank/DDBJ databases">
        <authorList>
            <person name="Yoon J."/>
        </authorList>
    </citation>
    <scope>NUCLEOTIDE SEQUENCE [LARGE SCALE GENOMIC DNA]</scope>
    <source>
        <strain evidence="7 8">KMU-115</strain>
    </source>
</reference>
<evidence type="ECO:0000256" key="5">
    <source>
        <dbReference type="ARBA" id="ARBA00023163"/>
    </source>
</evidence>
<gene>
    <name evidence="7" type="ORF">HCU73_10495</name>
</gene>
<dbReference type="Pfam" id="PF01047">
    <property type="entry name" value="MarR"/>
    <property type="match status" value="1"/>
</dbReference>
<dbReference type="PRINTS" id="PR00598">
    <property type="entry name" value="HTHMARR"/>
</dbReference>
<dbReference type="SUPFAM" id="SSF46785">
    <property type="entry name" value="Winged helix' DNA-binding domain"/>
    <property type="match status" value="1"/>
</dbReference>
<evidence type="ECO:0000259" key="6">
    <source>
        <dbReference type="PROSITE" id="PS50995"/>
    </source>
</evidence>
<dbReference type="PANTHER" id="PTHR33164">
    <property type="entry name" value="TRANSCRIPTIONAL REGULATOR, MARR FAMILY"/>
    <property type="match status" value="1"/>
</dbReference>
<dbReference type="InterPro" id="IPR036390">
    <property type="entry name" value="WH_DNA-bd_sf"/>
</dbReference>
<dbReference type="CDD" id="cd00090">
    <property type="entry name" value="HTH_ARSR"/>
    <property type="match status" value="1"/>
</dbReference>
<dbReference type="GO" id="GO:0005737">
    <property type="term" value="C:cytoplasm"/>
    <property type="evidence" value="ECO:0007669"/>
    <property type="project" value="UniProtKB-SubCell"/>
</dbReference>
<dbReference type="InterPro" id="IPR011991">
    <property type="entry name" value="ArsR-like_HTH"/>
</dbReference>
<name>A0A7X6GZ17_9RHOB</name>
<comment type="caution">
    <text evidence="7">The sequence shown here is derived from an EMBL/GenBank/DDBJ whole genome shotgun (WGS) entry which is preliminary data.</text>
</comment>
<dbReference type="Proteomes" id="UP000526408">
    <property type="component" value="Unassembled WGS sequence"/>
</dbReference>
<evidence type="ECO:0000313" key="8">
    <source>
        <dbReference type="Proteomes" id="UP000526408"/>
    </source>
</evidence>
<dbReference type="GO" id="GO:0003700">
    <property type="term" value="F:DNA-binding transcription factor activity"/>
    <property type="evidence" value="ECO:0007669"/>
    <property type="project" value="InterPro"/>
</dbReference>
<evidence type="ECO:0000256" key="1">
    <source>
        <dbReference type="ARBA" id="ARBA00004496"/>
    </source>
</evidence>
<accession>A0A7X6GZ17</accession>
<keyword evidence="4" id="KW-0238">DNA-binding</keyword>
<dbReference type="Gene3D" id="1.10.10.10">
    <property type="entry name" value="Winged helix-like DNA-binding domain superfamily/Winged helix DNA-binding domain"/>
    <property type="match status" value="1"/>
</dbReference>
<dbReference type="GO" id="GO:0006950">
    <property type="term" value="P:response to stress"/>
    <property type="evidence" value="ECO:0007669"/>
    <property type="project" value="TreeGrafter"/>
</dbReference>
<dbReference type="InterPro" id="IPR036388">
    <property type="entry name" value="WH-like_DNA-bd_sf"/>
</dbReference>
<dbReference type="EMBL" id="JAAZQQ010000003">
    <property type="protein sequence ID" value="NKX45020.1"/>
    <property type="molecule type" value="Genomic_DNA"/>
</dbReference>
<dbReference type="FunFam" id="1.10.10.10:FF:000163">
    <property type="entry name" value="MarR family transcriptional regulator"/>
    <property type="match status" value="1"/>
</dbReference>
<organism evidence="7 8">
    <name type="scientific">Roseicyclus persicicus</name>
    <dbReference type="NCBI Taxonomy" id="2650661"/>
    <lineage>
        <taxon>Bacteria</taxon>
        <taxon>Pseudomonadati</taxon>
        <taxon>Pseudomonadota</taxon>
        <taxon>Alphaproteobacteria</taxon>
        <taxon>Rhodobacterales</taxon>
        <taxon>Roseobacteraceae</taxon>
        <taxon>Roseicyclus</taxon>
    </lineage>
</organism>
<dbReference type="GO" id="GO:0003677">
    <property type="term" value="F:DNA binding"/>
    <property type="evidence" value="ECO:0007669"/>
    <property type="project" value="UniProtKB-KW"/>
</dbReference>
<protein>
    <submittedName>
        <fullName evidence="7">MarR family transcriptional regulator</fullName>
    </submittedName>
</protein>
<keyword evidence="2" id="KW-0963">Cytoplasm</keyword>
<keyword evidence="3" id="KW-0805">Transcription regulation</keyword>
<evidence type="ECO:0000313" key="7">
    <source>
        <dbReference type="EMBL" id="NKX45020.1"/>
    </source>
</evidence>
<keyword evidence="8" id="KW-1185">Reference proteome</keyword>
<proteinExistence type="predicted"/>
<dbReference type="PANTHER" id="PTHR33164:SF5">
    <property type="entry name" value="ORGANIC HYDROPEROXIDE RESISTANCE TRANSCRIPTIONAL REGULATOR"/>
    <property type="match status" value="1"/>
</dbReference>
<dbReference type="RefSeq" id="WP_168623414.1">
    <property type="nucleotide sequence ID" value="NZ_JAAZQQ010000003.1"/>
</dbReference>
<feature type="domain" description="HTH marR-type" evidence="6">
    <location>
        <begin position="6"/>
        <end position="137"/>
    </location>
</feature>
<evidence type="ECO:0000256" key="4">
    <source>
        <dbReference type="ARBA" id="ARBA00023125"/>
    </source>
</evidence>
<evidence type="ECO:0000256" key="2">
    <source>
        <dbReference type="ARBA" id="ARBA00022490"/>
    </source>
</evidence>